<dbReference type="Pfam" id="PF07366">
    <property type="entry name" value="SnoaL"/>
    <property type="match status" value="1"/>
</dbReference>
<dbReference type="RefSeq" id="WP_114033564.1">
    <property type="nucleotide sequence ID" value="NZ_QOIL01000031.1"/>
</dbReference>
<name>A0A367ESB5_9ACTN</name>
<dbReference type="PANTHER" id="PTHR38436:SF1">
    <property type="entry name" value="ESTER CYCLASE"/>
    <property type="match status" value="1"/>
</dbReference>
<proteinExistence type="predicted"/>
<organism evidence="1 2">
    <name type="scientific">Sphaerisporangium album</name>
    <dbReference type="NCBI Taxonomy" id="509200"/>
    <lineage>
        <taxon>Bacteria</taxon>
        <taxon>Bacillati</taxon>
        <taxon>Actinomycetota</taxon>
        <taxon>Actinomycetes</taxon>
        <taxon>Streptosporangiales</taxon>
        <taxon>Streptosporangiaceae</taxon>
        <taxon>Sphaerisporangium</taxon>
    </lineage>
</organism>
<protein>
    <submittedName>
        <fullName evidence="1">Ester cyclase</fullName>
    </submittedName>
</protein>
<gene>
    <name evidence="1" type="ORF">DQ384_37150</name>
</gene>
<dbReference type="PANTHER" id="PTHR38436">
    <property type="entry name" value="POLYKETIDE CYCLASE SNOAL-LIKE DOMAIN"/>
    <property type="match status" value="1"/>
</dbReference>
<dbReference type="AlphaFoldDB" id="A0A367ESB5"/>
<dbReference type="EMBL" id="QOIL01000031">
    <property type="protein sequence ID" value="RCG21016.1"/>
    <property type="molecule type" value="Genomic_DNA"/>
</dbReference>
<keyword evidence="2" id="KW-1185">Reference proteome</keyword>
<dbReference type="SUPFAM" id="SSF54427">
    <property type="entry name" value="NTF2-like"/>
    <property type="match status" value="1"/>
</dbReference>
<evidence type="ECO:0000313" key="1">
    <source>
        <dbReference type="EMBL" id="RCG21016.1"/>
    </source>
</evidence>
<dbReference type="OrthoDB" id="4543541at2"/>
<comment type="caution">
    <text evidence="1">The sequence shown here is derived from an EMBL/GenBank/DDBJ whole genome shotgun (WGS) entry which is preliminary data.</text>
</comment>
<reference evidence="1 2" key="1">
    <citation type="submission" date="2018-06" db="EMBL/GenBank/DDBJ databases">
        <title>Sphaerisporangium craniellae sp. nov., isolated from a marine sponge in the South China Sea.</title>
        <authorList>
            <person name="Li L."/>
        </authorList>
    </citation>
    <scope>NUCLEOTIDE SEQUENCE [LARGE SCALE GENOMIC DNA]</scope>
    <source>
        <strain evidence="1 2">CCTCC AA 208026</strain>
    </source>
</reference>
<dbReference type="Proteomes" id="UP000253094">
    <property type="component" value="Unassembled WGS sequence"/>
</dbReference>
<dbReference type="InterPro" id="IPR009959">
    <property type="entry name" value="Cyclase_SnoaL-like"/>
</dbReference>
<dbReference type="Gene3D" id="3.10.450.50">
    <property type="match status" value="1"/>
</dbReference>
<sequence length="144" mass="15393">MTTADITGAATTEINKAVARRFYEEVITQGKLEVLDEIIAEDGRDTAVPAGGTAGPAGFVEHITWLRGAVEGVTATVTDTVAEDDRVVVYWTIEGVQRGVVFGAPPSGRRFSGVSISTIRFREGRIVEYAVLPDRLGILSQLTA</sequence>
<dbReference type="GO" id="GO:0030638">
    <property type="term" value="P:polyketide metabolic process"/>
    <property type="evidence" value="ECO:0007669"/>
    <property type="project" value="InterPro"/>
</dbReference>
<evidence type="ECO:0000313" key="2">
    <source>
        <dbReference type="Proteomes" id="UP000253094"/>
    </source>
</evidence>
<dbReference type="InterPro" id="IPR032710">
    <property type="entry name" value="NTF2-like_dom_sf"/>
</dbReference>
<accession>A0A367ESB5</accession>